<dbReference type="Gene3D" id="1.25.40.390">
    <property type="match status" value="1"/>
</dbReference>
<keyword evidence="10" id="KW-1185">Reference proteome</keyword>
<dbReference type="RefSeq" id="WP_264138084.1">
    <property type="nucleotide sequence ID" value="NZ_JAOYOD010000001.1"/>
</dbReference>
<proteinExistence type="inferred from homology"/>
<dbReference type="Pfam" id="PF07980">
    <property type="entry name" value="SusD_RagB"/>
    <property type="match status" value="1"/>
</dbReference>
<accession>A0ABT3CUL9</accession>
<evidence type="ECO:0000259" key="8">
    <source>
        <dbReference type="Pfam" id="PF14322"/>
    </source>
</evidence>
<organism evidence="9 10">
    <name type="scientific">Reichenbachiella ulvae</name>
    <dbReference type="NCBI Taxonomy" id="2980104"/>
    <lineage>
        <taxon>Bacteria</taxon>
        <taxon>Pseudomonadati</taxon>
        <taxon>Bacteroidota</taxon>
        <taxon>Cytophagia</taxon>
        <taxon>Cytophagales</taxon>
        <taxon>Reichenbachiellaceae</taxon>
        <taxon>Reichenbachiella</taxon>
    </lineage>
</organism>
<feature type="domain" description="RagB/SusD" evidence="7">
    <location>
        <begin position="324"/>
        <end position="543"/>
    </location>
</feature>
<comment type="similarity">
    <text evidence="2">Belongs to the SusD family.</text>
</comment>
<protein>
    <submittedName>
        <fullName evidence="9">RagB/SusD family nutrient uptake outer membrane protein</fullName>
    </submittedName>
</protein>
<dbReference type="Proteomes" id="UP001300692">
    <property type="component" value="Unassembled WGS sequence"/>
</dbReference>
<evidence type="ECO:0000256" key="6">
    <source>
        <dbReference type="SAM" id="MobiDB-lite"/>
    </source>
</evidence>
<dbReference type="Pfam" id="PF14322">
    <property type="entry name" value="SusD-like_3"/>
    <property type="match status" value="1"/>
</dbReference>
<dbReference type="Gene3D" id="1.10.3780.10">
    <property type="entry name" value="SusD-like"/>
    <property type="match status" value="1"/>
</dbReference>
<evidence type="ECO:0000256" key="5">
    <source>
        <dbReference type="ARBA" id="ARBA00023237"/>
    </source>
</evidence>
<comment type="subcellular location">
    <subcellularLocation>
        <location evidence="1">Cell outer membrane</location>
    </subcellularLocation>
</comment>
<evidence type="ECO:0000313" key="10">
    <source>
        <dbReference type="Proteomes" id="UP001300692"/>
    </source>
</evidence>
<evidence type="ECO:0000256" key="1">
    <source>
        <dbReference type="ARBA" id="ARBA00004442"/>
    </source>
</evidence>
<evidence type="ECO:0000256" key="2">
    <source>
        <dbReference type="ARBA" id="ARBA00006275"/>
    </source>
</evidence>
<evidence type="ECO:0000313" key="9">
    <source>
        <dbReference type="EMBL" id="MCV9387259.1"/>
    </source>
</evidence>
<gene>
    <name evidence="9" type="ORF">N7U62_11335</name>
</gene>
<dbReference type="InterPro" id="IPR033985">
    <property type="entry name" value="SusD-like_N"/>
</dbReference>
<dbReference type="PROSITE" id="PS51257">
    <property type="entry name" value="PROKAR_LIPOPROTEIN"/>
    <property type="match status" value="1"/>
</dbReference>
<evidence type="ECO:0000259" key="7">
    <source>
        <dbReference type="Pfam" id="PF07980"/>
    </source>
</evidence>
<keyword evidence="5" id="KW-0998">Cell outer membrane</keyword>
<evidence type="ECO:0000256" key="3">
    <source>
        <dbReference type="ARBA" id="ARBA00022729"/>
    </source>
</evidence>
<comment type="caution">
    <text evidence="9">The sequence shown here is derived from an EMBL/GenBank/DDBJ whole genome shotgun (WGS) entry which is preliminary data.</text>
</comment>
<keyword evidence="3" id="KW-0732">Signal</keyword>
<feature type="region of interest" description="Disordered" evidence="6">
    <location>
        <begin position="514"/>
        <end position="543"/>
    </location>
</feature>
<dbReference type="InterPro" id="IPR012944">
    <property type="entry name" value="SusD_RagB_dom"/>
</dbReference>
<reference evidence="9 10" key="1">
    <citation type="submission" date="2022-10" db="EMBL/GenBank/DDBJ databases">
        <title>Comparative genomics and taxonomic characterization of three novel marine species of genus Reichenbachiella exhibiting antioxidant and polysaccharide degradation activities.</title>
        <authorList>
            <person name="Muhammad N."/>
            <person name="Lee Y.-J."/>
            <person name="Ko J."/>
            <person name="Kim S.-G."/>
        </authorList>
    </citation>
    <scope>NUCLEOTIDE SEQUENCE [LARGE SCALE GENOMIC DNA]</scope>
    <source>
        <strain evidence="9 10">ABR2-5</strain>
    </source>
</reference>
<sequence>MKTIIHKYRLNKILLGIVVILSSCLELEDTNYSTIVAEDFEPTPDDAAAIVGSGYVAWRETMLLWNGIWRSQEVTADQIVMPARPNGWVDDGSYRRLHEHSWNPNDDQVYQGWFRTYSGITKCNEIIYQIETGFIPLEEELYESTLAEIKVLRASYYYLLLDLYGNVPIITDFDVEDGYLPVQNTRQEVYDFIVDEITSNVDNLLEENNGTTYGRFNKWAAYMLLAKVYLNAEVYTGTSRWAECMTACDQVINSGAYALEPNQKNVFVTDNENSIEIIFALAIDEDYTTSWNQFDIHMQTLQPSMQAKYGLQFSPWGGMCAIPQFIDTFDPEDSRLTQNFIYGQQYTPAGEEIMAALGAYAGQPLNLINEVPGVDYSEAIHGYRFGKYEIAPESTNILNNDYVVFRYADILMMKAECLLRTGSADEAALLVTEVRNRSFASNPAKATVSGADLQEGSVYDYGLRNHLETSIEGGDDIQFGRFLDELGWEFNQEGRRRQDMIRFGAFDTKSWLSHSPNGSDRTLYPIPQTVLNDNPNLTQNPGY</sequence>
<dbReference type="EMBL" id="JAOYOD010000001">
    <property type="protein sequence ID" value="MCV9387259.1"/>
    <property type="molecule type" value="Genomic_DNA"/>
</dbReference>
<feature type="compositionally biased region" description="Polar residues" evidence="6">
    <location>
        <begin position="529"/>
        <end position="543"/>
    </location>
</feature>
<feature type="domain" description="SusD-like N-terminal" evidence="8">
    <location>
        <begin position="85"/>
        <end position="230"/>
    </location>
</feature>
<dbReference type="InterPro" id="IPR011990">
    <property type="entry name" value="TPR-like_helical_dom_sf"/>
</dbReference>
<name>A0ABT3CUL9_9BACT</name>
<evidence type="ECO:0000256" key="4">
    <source>
        <dbReference type="ARBA" id="ARBA00023136"/>
    </source>
</evidence>
<keyword evidence="4" id="KW-0472">Membrane</keyword>
<dbReference type="SUPFAM" id="SSF48452">
    <property type="entry name" value="TPR-like"/>
    <property type="match status" value="1"/>
</dbReference>
<dbReference type="Gene3D" id="1.25.40.10">
    <property type="entry name" value="Tetratricopeptide repeat domain"/>
    <property type="match status" value="1"/>
</dbReference>